<dbReference type="Proteomes" id="UP000326169">
    <property type="component" value="Unassembled WGS sequence"/>
</dbReference>
<dbReference type="EMBL" id="BIMW01000089">
    <property type="protein sequence ID" value="GCE94089.1"/>
    <property type="molecule type" value="Genomic_DNA"/>
</dbReference>
<accession>A0A5M3T9L9</accession>
<proteinExistence type="predicted"/>
<evidence type="ECO:0000313" key="2">
    <source>
        <dbReference type="EMBL" id="GCE94089.1"/>
    </source>
</evidence>
<dbReference type="GeneID" id="301682997"/>
<organism evidence="2 3">
    <name type="scientific">Limnospira platensis NIES-46</name>
    <dbReference type="NCBI Taxonomy" id="1236695"/>
    <lineage>
        <taxon>Bacteria</taxon>
        <taxon>Bacillati</taxon>
        <taxon>Cyanobacteriota</taxon>
        <taxon>Cyanophyceae</taxon>
        <taxon>Oscillatoriophycideae</taxon>
        <taxon>Oscillatoriales</taxon>
        <taxon>Sirenicapillariaceae</taxon>
        <taxon>Limnospira</taxon>
    </lineage>
</organism>
<reference evidence="2 3" key="1">
    <citation type="journal article" date="2019" name="J Genomics">
        <title>The Draft Genome of a Hydrogen-producing Cyanobacterium, Arthrospira platensis NIES-46.</title>
        <authorList>
            <person name="Suzuki S."/>
            <person name="Yamaguchi H."/>
            <person name="Kawachi M."/>
        </authorList>
    </citation>
    <scope>NUCLEOTIDE SEQUENCE [LARGE SCALE GENOMIC DNA]</scope>
    <source>
        <strain evidence="2 3">NIES-46</strain>
    </source>
</reference>
<feature type="region of interest" description="Disordered" evidence="1">
    <location>
        <begin position="1"/>
        <end position="32"/>
    </location>
</feature>
<feature type="region of interest" description="Disordered" evidence="1">
    <location>
        <begin position="44"/>
        <end position="64"/>
    </location>
</feature>
<gene>
    <name evidence="2" type="ORF">NIES46_21410</name>
</gene>
<dbReference type="RefSeq" id="WP_006619612.1">
    <property type="nucleotide sequence ID" value="NZ_BIMW01000089.1"/>
</dbReference>
<evidence type="ECO:0000313" key="3">
    <source>
        <dbReference type="Proteomes" id="UP000326169"/>
    </source>
</evidence>
<feature type="compositionally biased region" description="Polar residues" evidence="1">
    <location>
        <begin position="13"/>
        <end position="23"/>
    </location>
</feature>
<name>A0A5M3T9L9_LIMPL</name>
<evidence type="ECO:0000256" key="1">
    <source>
        <dbReference type="SAM" id="MobiDB-lite"/>
    </source>
</evidence>
<feature type="compositionally biased region" description="Basic residues" evidence="1">
    <location>
        <begin position="1"/>
        <end position="12"/>
    </location>
</feature>
<sequence length="64" mass="7350">MGRKAKLKHLRKQQQANPTADTQNRPEVEADPTHFVDELKQQGYDLKGSDRCPEIPQKIVKPQL</sequence>
<keyword evidence="3" id="KW-1185">Reference proteome</keyword>
<comment type="caution">
    <text evidence="2">The sequence shown here is derived from an EMBL/GenBank/DDBJ whole genome shotgun (WGS) entry which is preliminary data.</text>
</comment>
<protein>
    <submittedName>
        <fullName evidence="2">Uncharacterized protein</fullName>
    </submittedName>
</protein>